<dbReference type="GO" id="GO:0016757">
    <property type="term" value="F:glycosyltransferase activity"/>
    <property type="evidence" value="ECO:0007669"/>
    <property type="project" value="UniProtKB-KW"/>
</dbReference>
<comment type="similarity">
    <text evidence="8">Belongs to the glycosyltransferase 2 family. CrtQ subfamily.</text>
</comment>
<comment type="function">
    <text evidence="6">Catalyzes the glycosylation of 4,4'-diaponeurosporenoate, i.e. the esterification of glucose at the C1'' position with the carboxyl group of 4,4'-diaponeurosporenic acid, to form glycosyl-4,4'-diaponeurosporenoate. This is a step in the biosynthesis of staphyloxanthin, an orange pigment present in most staphylococci strains.</text>
</comment>
<evidence type="ECO:0000313" key="11">
    <source>
        <dbReference type="EMBL" id="GEB17520.1"/>
    </source>
</evidence>
<organism evidence="11 12">
    <name type="scientific">Paenarthrobacter aurescens</name>
    <name type="common">Arthrobacter aurescens</name>
    <dbReference type="NCBI Taxonomy" id="43663"/>
    <lineage>
        <taxon>Bacteria</taxon>
        <taxon>Bacillati</taxon>
        <taxon>Actinomycetota</taxon>
        <taxon>Actinomycetes</taxon>
        <taxon>Micrococcales</taxon>
        <taxon>Micrococcaceae</taxon>
        <taxon>Paenarthrobacter</taxon>
    </lineage>
</organism>
<dbReference type="RefSeq" id="WP_141280939.1">
    <property type="nucleotide sequence ID" value="NZ_BAAAWK010000001.1"/>
</dbReference>
<comment type="pathway">
    <text evidence="7">Carotenoid biosynthesis; staphyloxanthin biosynthesis; staphyloxanthin from farnesyl diphosphate: step 4/5.</text>
</comment>
<protein>
    <recommendedName>
        <fullName evidence="9">4,4'-diaponeurosporenoate glycosyltransferase</fullName>
    </recommendedName>
</protein>
<evidence type="ECO:0000313" key="12">
    <source>
        <dbReference type="Proteomes" id="UP000317715"/>
    </source>
</evidence>
<evidence type="ECO:0000256" key="8">
    <source>
        <dbReference type="ARBA" id="ARBA00038120"/>
    </source>
</evidence>
<dbReference type="GeneID" id="97302260"/>
<accession>A0A4Y3N6Y2</accession>
<gene>
    <name evidence="11" type="ORF">AAU01_02750</name>
</gene>
<feature type="domain" description="Glycosyltransferase 2-like" evidence="10">
    <location>
        <begin position="12"/>
        <end position="170"/>
    </location>
</feature>
<dbReference type="EMBL" id="BJMD01000001">
    <property type="protein sequence ID" value="GEB17520.1"/>
    <property type="molecule type" value="Genomic_DNA"/>
</dbReference>
<keyword evidence="4 11" id="KW-0808">Transferase</keyword>
<dbReference type="GO" id="GO:0005886">
    <property type="term" value="C:plasma membrane"/>
    <property type="evidence" value="ECO:0007669"/>
    <property type="project" value="UniProtKB-SubCell"/>
</dbReference>
<evidence type="ECO:0000256" key="7">
    <source>
        <dbReference type="ARBA" id="ARBA00037904"/>
    </source>
</evidence>
<evidence type="ECO:0000256" key="6">
    <source>
        <dbReference type="ARBA" id="ARBA00037281"/>
    </source>
</evidence>
<evidence type="ECO:0000256" key="3">
    <source>
        <dbReference type="ARBA" id="ARBA00022676"/>
    </source>
</evidence>
<dbReference type="SUPFAM" id="SSF53448">
    <property type="entry name" value="Nucleotide-diphospho-sugar transferases"/>
    <property type="match status" value="1"/>
</dbReference>
<keyword evidence="2" id="KW-1003">Cell membrane</keyword>
<evidence type="ECO:0000256" key="4">
    <source>
        <dbReference type="ARBA" id="ARBA00022679"/>
    </source>
</evidence>
<dbReference type="PANTHER" id="PTHR43646">
    <property type="entry name" value="GLYCOSYLTRANSFERASE"/>
    <property type="match status" value="1"/>
</dbReference>
<evidence type="ECO:0000256" key="5">
    <source>
        <dbReference type="ARBA" id="ARBA00023136"/>
    </source>
</evidence>
<proteinExistence type="inferred from homology"/>
<comment type="caution">
    <text evidence="11">The sequence shown here is derived from an EMBL/GenBank/DDBJ whole genome shotgun (WGS) entry which is preliminary data.</text>
</comment>
<evidence type="ECO:0000256" key="1">
    <source>
        <dbReference type="ARBA" id="ARBA00004236"/>
    </source>
</evidence>
<keyword evidence="5" id="KW-0472">Membrane</keyword>
<dbReference type="PANTHER" id="PTHR43646:SF2">
    <property type="entry name" value="GLYCOSYLTRANSFERASE 2-LIKE DOMAIN-CONTAINING PROTEIN"/>
    <property type="match status" value="1"/>
</dbReference>
<keyword evidence="12" id="KW-1185">Reference proteome</keyword>
<evidence type="ECO:0000256" key="2">
    <source>
        <dbReference type="ARBA" id="ARBA00022475"/>
    </source>
</evidence>
<dbReference type="InterPro" id="IPR029044">
    <property type="entry name" value="Nucleotide-diphossugar_trans"/>
</dbReference>
<dbReference type="InterPro" id="IPR001173">
    <property type="entry name" value="Glyco_trans_2-like"/>
</dbReference>
<reference evidence="11 12" key="1">
    <citation type="submission" date="2019-06" db="EMBL/GenBank/DDBJ databases">
        <title>Whole genome shotgun sequence of Paenarthrobacter aurescens NBRC 12136.</title>
        <authorList>
            <person name="Hosoyama A."/>
            <person name="Uohara A."/>
            <person name="Ohji S."/>
            <person name="Ichikawa N."/>
        </authorList>
    </citation>
    <scope>NUCLEOTIDE SEQUENCE [LARGE SCALE GENOMIC DNA]</scope>
    <source>
        <strain evidence="11 12">NBRC 12136</strain>
    </source>
</reference>
<keyword evidence="3" id="KW-0328">Glycosyltransferase</keyword>
<dbReference type="Pfam" id="PF00535">
    <property type="entry name" value="Glycos_transf_2"/>
    <property type="match status" value="1"/>
</dbReference>
<dbReference type="AlphaFoldDB" id="A0A4Y3N6Y2"/>
<dbReference type="Gene3D" id="3.90.550.10">
    <property type="entry name" value="Spore Coat Polysaccharide Biosynthesis Protein SpsA, Chain A"/>
    <property type="match status" value="1"/>
</dbReference>
<evidence type="ECO:0000256" key="9">
    <source>
        <dbReference type="ARBA" id="ARBA00040345"/>
    </source>
</evidence>
<dbReference type="Proteomes" id="UP000317715">
    <property type="component" value="Unassembled WGS sequence"/>
</dbReference>
<sequence>MPGPAEIKSMAVVMPAHDEEHHIGKALVALKVAADALHREYPNMEVRIVVVLDNCTDRSGEIAAAHTSADNRFSVVNVKLRSTGASRGYGFRKALEQLPAEDAAGIWLATTDADSMVPRHWLTRQVELANAGADALLGSVEPDPADMDPAVHRRWLELHPFREDHQHIYGANLGIRASAYLSAGGFPGLRAHEDRVLVERLRYRGFTVTATDSVRVLTSGRTHARAPEGFAAYLRSLATELPAGELPAAAGS</sequence>
<name>A0A4Y3N6Y2_PAEAU</name>
<evidence type="ECO:0000259" key="10">
    <source>
        <dbReference type="Pfam" id="PF00535"/>
    </source>
</evidence>
<comment type="subcellular location">
    <subcellularLocation>
        <location evidence="1">Cell membrane</location>
    </subcellularLocation>
</comment>
<dbReference type="OrthoDB" id="9777873at2"/>